<dbReference type="Gene3D" id="1.10.3660.10">
    <property type="entry name" value="6-phosphogluconate dehydrogenase C-terminal like domain"/>
    <property type="match status" value="1"/>
</dbReference>
<evidence type="ECO:0000259" key="4">
    <source>
        <dbReference type="PROSITE" id="PS51176"/>
    </source>
</evidence>
<accession>A0ABY7WS35</accession>
<comment type="similarity">
    <text evidence="1">Belongs to the prephenate/arogenate dehydrogenase family.</text>
</comment>
<dbReference type="InterPro" id="IPR050812">
    <property type="entry name" value="Preph/Arog_dehydrog"/>
</dbReference>
<dbReference type="PANTHER" id="PTHR21363">
    <property type="entry name" value="PREPHENATE DEHYDROGENASE"/>
    <property type="match status" value="1"/>
</dbReference>
<reference evidence="5 6" key="1">
    <citation type="submission" date="2023-02" db="EMBL/GenBank/DDBJ databases">
        <title>Genome sequence of Lacticaseibacillus sp. KACC 23028.</title>
        <authorList>
            <person name="Kim S."/>
            <person name="Heo J."/>
            <person name="Kwon S.-W."/>
        </authorList>
    </citation>
    <scope>NUCLEOTIDE SEQUENCE [LARGE SCALE GENOMIC DNA]</scope>
    <source>
        <strain evidence="5 6">KACC 23028</strain>
    </source>
</reference>
<dbReference type="EMBL" id="CP117884">
    <property type="protein sequence ID" value="WDF82995.1"/>
    <property type="molecule type" value="Genomic_DNA"/>
</dbReference>
<keyword evidence="2" id="KW-0560">Oxidoreductase</keyword>
<evidence type="ECO:0000313" key="6">
    <source>
        <dbReference type="Proteomes" id="UP001220377"/>
    </source>
</evidence>
<evidence type="ECO:0000256" key="3">
    <source>
        <dbReference type="ARBA" id="ARBA00029440"/>
    </source>
</evidence>
<dbReference type="InterPro" id="IPR003099">
    <property type="entry name" value="Prephen_DH"/>
</dbReference>
<dbReference type="Proteomes" id="UP001220377">
    <property type="component" value="Chromosome"/>
</dbReference>
<comment type="pathway">
    <text evidence="3">Amino-acid biosynthesis.</text>
</comment>
<dbReference type="PANTHER" id="PTHR21363:SF0">
    <property type="entry name" value="PREPHENATE DEHYDROGENASE [NADP(+)]"/>
    <property type="match status" value="1"/>
</dbReference>
<evidence type="ECO:0000256" key="1">
    <source>
        <dbReference type="ARBA" id="ARBA00007964"/>
    </source>
</evidence>
<keyword evidence="6" id="KW-1185">Reference proteome</keyword>
<dbReference type="SUPFAM" id="SSF48179">
    <property type="entry name" value="6-phosphogluconate dehydrogenase C-terminal domain-like"/>
    <property type="match status" value="1"/>
</dbReference>
<dbReference type="InterPro" id="IPR008927">
    <property type="entry name" value="6-PGluconate_DH-like_C_sf"/>
</dbReference>
<dbReference type="Pfam" id="PF20463">
    <property type="entry name" value="PDH_C"/>
    <property type="match status" value="1"/>
</dbReference>
<evidence type="ECO:0000256" key="2">
    <source>
        <dbReference type="ARBA" id="ARBA00023002"/>
    </source>
</evidence>
<sequence>MNNVLISGLGLIGSSLARAIRQRRGDVHVIGFDADRASLDWAAQHLVIDEAAADFAAGATQADFIILAAPVTVIADQLQALSRLQLKPGVIVTDTGSTKRNVLAAAQDLMAGGVTFIGAHPMAGSERSGVKNGRADLFAEAHYFLVNGNGTAEQVLTLRNLLSAAGAYFVELSPEAHDELVGAISHVPHVVAAGLAAAAADSLHGDQTKLGYAAGGFRDTTRIAASDPDLWTAIVMSNRETIAAQLRGFADHIATIQRAIDVGDATAIRTYFATAQAVRKHLDEEED</sequence>
<evidence type="ECO:0000313" key="5">
    <source>
        <dbReference type="EMBL" id="WDF82995.1"/>
    </source>
</evidence>
<organism evidence="5 6">
    <name type="scientific">Lacticaseibacillus pabuli</name>
    <dbReference type="NCBI Taxonomy" id="3025672"/>
    <lineage>
        <taxon>Bacteria</taxon>
        <taxon>Bacillati</taxon>
        <taxon>Bacillota</taxon>
        <taxon>Bacilli</taxon>
        <taxon>Lactobacillales</taxon>
        <taxon>Lactobacillaceae</taxon>
        <taxon>Lacticaseibacillus</taxon>
    </lineage>
</organism>
<feature type="domain" description="Prephenate/arogenate dehydrogenase" evidence="4">
    <location>
        <begin position="2"/>
        <end position="287"/>
    </location>
</feature>
<dbReference type="Pfam" id="PF02153">
    <property type="entry name" value="PDH_N"/>
    <property type="match status" value="1"/>
</dbReference>
<dbReference type="Gene3D" id="3.40.50.720">
    <property type="entry name" value="NAD(P)-binding Rossmann-like Domain"/>
    <property type="match status" value="1"/>
</dbReference>
<dbReference type="PROSITE" id="PS51176">
    <property type="entry name" value="PDH_ADH"/>
    <property type="match status" value="1"/>
</dbReference>
<dbReference type="SUPFAM" id="SSF51735">
    <property type="entry name" value="NAD(P)-binding Rossmann-fold domains"/>
    <property type="match status" value="1"/>
</dbReference>
<protein>
    <submittedName>
        <fullName evidence="5">Prephenate dehydrogenase/arogenate dehydrogenase family protein</fullName>
    </submittedName>
</protein>
<proteinExistence type="inferred from homology"/>
<gene>
    <name evidence="5" type="ORF">PQ472_01765</name>
</gene>
<dbReference type="RefSeq" id="WP_274260830.1">
    <property type="nucleotide sequence ID" value="NZ_CP117884.1"/>
</dbReference>
<dbReference type="InterPro" id="IPR046825">
    <property type="entry name" value="PDH_C"/>
</dbReference>
<name>A0ABY7WS35_9LACO</name>
<dbReference type="InterPro" id="IPR036291">
    <property type="entry name" value="NAD(P)-bd_dom_sf"/>
</dbReference>
<dbReference type="InterPro" id="IPR046826">
    <property type="entry name" value="PDH_N"/>
</dbReference>